<keyword evidence="2" id="KW-0614">Plasmid</keyword>
<proteinExistence type="predicted"/>
<dbReference type="AlphaFoldDB" id="Q58IL6"/>
<sequence length="63" mass="6672">MLTVSAVVVFVLAEAGLIWKGGLKFWHAAICNIAALYLAATSMGPSLYGGLENAANMLSQIRF</sequence>
<dbReference type="RefSeq" id="WP_011265262.1">
    <property type="nucleotide sequence ID" value="NC_006912.1"/>
</dbReference>
<name>Q58IL6_9ACTN</name>
<geneLocation type="plasmid" evidence="2">
    <name>pFP1</name>
</geneLocation>
<reference evidence="2" key="1">
    <citation type="journal article" date="2008" name="Appl. Environ. Microbiol.">
        <title>Characterization of replication and conjugation of Streptomyces circular plasmids pFP1 and pFP11 and their ability to propagate in linear mode with artificially attached telomeres.</title>
        <authorList>
            <person name="Zhang R."/>
            <person name="Zeng A."/>
            <person name="Fang P."/>
            <person name="Qin Z."/>
        </authorList>
    </citation>
    <scope>NUCLEOTIDE SEQUENCE</scope>
    <source>
        <strain evidence="2">FQ1</strain>
        <plasmid evidence="2">pFP1</plasmid>
    </source>
</reference>
<keyword evidence="1" id="KW-0472">Membrane</keyword>
<gene>
    <name evidence="2" type="ORF">pFP1.26</name>
</gene>
<organism evidence="2">
    <name type="scientific">Streptomyces sp. FQ1</name>
    <dbReference type="NCBI Taxonomy" id="319426"/>
    <lineage>
        <taxon>Bacteria</taxon>
        <taxon>Bacillati</taxon>
        <taxon>Actinomycetota</taxon>
        <taxon>Actinomycetes</taxon>
        <taxon>Kitasatosporales</taxon>
        <taxon>Streptomycetaceae</taxon>
        <taxon>Streptomyces</taxon>
    </lineage>
</organism>
<evidence type="ECO:0000313" key="2">
    <source>
        <dbReference type="EMBL" id="AAX51367.1"/>
    </source>
</evidence>
<evidence type="ECO:0000256" key="1">
    <source>
        <dbReference type="SAM" id="Phobius"/>
    </source>
</evidence>
<protein>
    <recommendedName>
        <fullName evidence="3">DUF2304 domain-containing protein</fullName>
    </recommendedName>
</protein>
<keyword evidence="1" id="KW-1133">Transmembrane helix</keyword>
<feature type="transmembrane region" description="Helical" evidence="1">
    <location>
        <begin position="25"/>
        <end position="48"/>
    </location>
</feature>
<keyword evidence="1" id="KW-0812">Transmembrane</keyword>
<evidence type="ECO:0008006" key="3">
    <source>
        <dbReference type="Google" id="ProtNLM"/>
    </source>
</evidence>
<dbReference type="EMBL" id="AY943953">
    <property type="protein sequence ID" value="AAX51367.1"/>
    <property type="molecule type" value="Genomic_DNA"/>
</dbReference>
<accession>Q58IL6</accession>